<keyword evidence="8 9" id="KW-0472">Membrane</keyword>
<dbReference type="SUPFAM" id="SSF52540">
    <property type="entry name" value="P-loop containing nucleoside triphosphate hydrolases"/>
    <property type="match status" value="1"/>
</dbReference>
<evidence type="ECO:0000256" key="4">
    <source>
        <dbReference type="ARBA" id="ARBA00022692"/>
    </source>
</evidence>
<comment type="subcellular location">
    <subcellularLocation>
        <location evidence="1">Cell membrane</location>
        <topology evidence="1">Multi-pass membrane protein</topology>
    </subcellularLocation>
</comment>
<dbReference type="EMBL" id="FSRL01000001">
    <property type="protein sequence ID" value="SIO01434.1"/>
    <property type="molecule type" value="Genomic_DNA"/>
</dbReference>
<dbReference type="InterPro" id="IPR011527">
    <property type="entry name" value="ABC1_TM_dom"/>
</dbReference>
<evidence type="ECO:0000259" key="11">
    <source>
        <dbReference type="PROSITE" id="PS50929"/>
    </source>
</evidence>
<dbReference type="Gene3D" id="1.20.1560.10">
    <property type="entry name" value="ABC transporter type 1, transmembrane domain"/>
    <property type="match status" value="1"/>
</dbReference>
<dbReference type="InterPro" id="IPR003593">
    <property type="entry name" value="AAA+_ATPase"/>
</dbReference>
<dbReference type="PANTHER" id="PTHR43394:SF1">
    <property type="entry name" value="ATP-BINDING CASSETTE SUB-FAMILY B MEMBER 10, MITOCHONDRIAL"/>
    <property type="match status" value="1"/>
</dbReference>
<dbReference type="SUPFAM" id="SSF90123">
    <property type="entry name" value="ABC transporter transmembrane region"/>
    <property type="match status" value="1"/>
</dbReference>
<dbReference type="PANTHER" id="PTHR43394">
    <property type="entry name" value="ATP-DEPENDENT PERMEASE MDL1, MITOCHONDRIAL"/>
    <property type="match status" value="1"/>
</dbReference>
<dbReference type="SMART" id="SM00382">
    <property type="entry name" value="AAA"/>
    <property type="match status" value="1"/>
</dbReference>
<feature type="transmembrane region" description="Helical" evidence="9">
    <location>
        <begin position="304"/>
        <end position="327"/>
    </location>
</feature>
<feature type="domain" description="ABC transporter" evidence="10">
    <location>
        <begin position="501"/>
        <end position="745"/>
    </location>
</feature>
<dbReference type="PROSITE" id="PS50893">
    <property type="entry name" value="ABC_TRANSPORTER_2"/>
    <property type="match status" value="1"/>
</dbReference>
<dbReference type="InterPro" id="IPR003439">
    <property type="entry name" value="ABC_transporter-like_ATP-bd"/>
</dbReference>
<dbReference type="Pfam" id="PF00005">
    <property type="entry name" value="ABC_tran"/>
    <property type="match status" value="1"/>
</dbReference>
<keyword evidence="2" id="KW-0813">Transport</keyword>
<keyword evidence="7 9" id="KW-1133">Transmembrane helix</keyword>
<protein>
    <submittedName>
        <fullName evidence="12">ATP-binding cassette, subfamily C, LapB</fullName>
    </submittedName>
</protein>
<dbReference type="Gene3D" id="3.90.70.10">
    <property type="entry name" value="Cysteine proteinases"/>
    <property type="match status" value="1"/>
</dbReference>
<feature type="transmembrane region" description="Helical" evidence="9">
    <location>
        <begin position="229"/>
        <end position="249"/>
    </location>
</feature>
<feature type="transmembrane region" description="Helical" evidence="9">
    <location>
        <begin position="194"/>
        <end position="217"/>
    </location>
</feature>
<dbReference type="GO" id="GO:0005524">
    <property type="term" value="F:ATP binding"/>
    <property type="evidence" value="ECO:0007669"/>
    <property type="project" value="UniProtKB-KW"/>
</dbReference>
<dbReference type="InterPro" id="IPR036640">
    <property type="entry name" value="ABC1_TM_sf"/>
</dbReference>
<reference evidence="13" key="1">
    <citation type="submission" date="2016-11" db="EMBL/GenBank/DDBJ databases">
        <authorList>
            <person name="Varghese N."/>
            <person name="Submissions S."/>
        </authorList>
    </citation>
    <scope>NUCLEOTIDE SEQUENCE [LARGE SCALE GENOMIC DNA]</scope>
    <source>
        <strain evidence="13">DSM 29440</strain>
    </source>
</reference>
<evidence type="ECO:0000256" key="6">
    <source>
        <dbReference type="ARBA" id="ARBA00022840"/>
    </source>
</evidence>
<keyword evidence="5" id="KW-0547">Nucleotide-binding</keyword>
<dbReference type="STRING" id="1217970.SAMN05444002_2132"/>
<dbReference type="GO" id="GO:0015421">
    <property type="term" value="F:ABC-type oligopeptide transporter activity"/>
    <property type="evidence" value="ECO:0007669"/>
    <property type="project" value="TreeGrafter"/>
</dbReference>
<feature type="domain" description="ABC transmembrane type-1" evidence="11">
    <location>
        <begin position="198"/>
        <end position="476"/>
    </location>
</feature>
<evidence type="ECO:0000313" key="12">
    <source>
        <dbReference type="EMBL" id="SIO01434.1"/>
    </source>
</evidence>
<evidence type="ECO:0000256" key="3">
    <source>
        <dbReference type="ARBA" id="ARBA00022475"/>
    </source>
</evidence>
<evidence type="ECO:0000259" key="10">
    <source>
        <dbReference type="PROSITE" id="PS50893"/>
    </source>
</evidence>
<dbReference type="InterPro" id="IPR027417">
    <property type="entry name" value="P-loop_NTPase"/>
</dbReference>
<evidence type="ECO:0000313" key="13">
    <source>
        <dbReference type="Proteomes" id="UP000184932"/>
    </source>
</evidence>
<dbReference type="GO" id="GO:0016887">
    <property type="term" value="F:ATP hydrolysis activity"/>
    <property type="evidence" value="ECO:0007669"/>
    <property type="project" value="InterPro"/>
</dbReference>
<dbReference type="InterPro" id="IPR039421">
    <property type="entry name" value="Type_1_exporter"/>
</dbReference>
<sequence>MTAPRTSLKMKMTRAGILGVVGGEAVAAPVRRATEADAGEARRRLAARAELAATYAGLLGKPLLGRDIAEDIARNGEADRPVTVEALAGALSGAGMLVSIRREAELSPALWPAIAQMNRGQLVLVLSQQGDDLTVYDVTGTDNRAAVPLEEFAPHYAGRVLKAEVTLAEVAASHRTADKPPHWFWGEFPKFRRYIAEIAIGSLVANLLAVSVALFSLQVYDRVIPHQSMATLWVLALGAGLAILLEGLLKVARSRLMDGGGRTIELSVQRLLMSRVVGMRSDRRSQSPSELFASMREFGSVREFFTAGTIGTLTDLPFIGLFLLLVAAIAGPVVWVLVLGGVLMVLPGWFLQRRMMRLTRETQGANVKAGRVLHEAIYELDTIKAQRGEERLMRAWDELNALASLKSSEQRRLSAALTFWSQGVQQATYVAAVVLGTFMVFAGEFTVGTIIAVGILTSRTLAPLSQLAATMSRWSNVKTALAGLDAVADAPQDVAEGRKYLRRERLRGSYTLIGTRFAYDEESAPVLDVAALQVKAGETLAVLGSNGSGKSTLMKLLSGLYAPTGGRVMLDGTDIGQIAPADLRRGIGYLAQDVRLVVGTLRDNLNMHMLERDDDRLLAALDFAGLGHFVRSHPKGLDLDIRDGGEGLSVGQRQGVGWARLWLQNPGVLLLDEPTASFDQALEAQVVARLSEWLKGRTAVIATHRLPILSLASRIVVLQQGRVAVDGAKDEVLAHLKASGAAKRLPLGGAA</sequence>
<dbReference type="RefSeq" id="WP_245794430.1">
    <property type="nucleotide sequence ID" value="NZ_FSRL01000001.1"/>
</dbReference>
<feature type="transmembrane region" description="Helical" evidence="9">
    <location>
        <begin position="429"/>
        <end position="456"/>
    </location>
</feature>
<feature type="transmembrane region" description="Helical" evidence="9">
    <location>
        <begin position="333"/>
        <end position="351"/>
    </location>
</feature>
<evidence type="ECO:0000256" key="9">
    <source>
        <dbReference type="SAM" id="Phobius"/>
    </source>
</evidence>
<dbReference type="Gene3D" id="3.40.50.300">
    <property type="entry name" value="P-loop containing nucleotide triphosphate hydrolases"/>
    <property type="match status" value="1"/>
</dbReference>
<accession>A0A1N6G1P9</accession>
<evidence type="ECO:0000256" key="8">
    <source>
        <dbReference type="ARBA" id="ARBA00023136"/>
    </source>
</evidence>
<dbReference type="PROSITE" id="PS50929">
    <property type="entry name" value="ABC_TM1F"/>
    <property type="match status" value="1"/>
</dbReference>
<keyword evidence="13" id="KW-1185">Reference proteome</keyword>
<dbReference type="GO" id="GO:0005886">
    <property type="term" value="C:plasma membrane"/>
    <property type="evidence" value="ECO:0007669"/>
    <property type="project" value="UniProtKB-SubCell"/>
</dbReference>
<dbReference type="Proteomes" id="UP000184932">
    <property type="component" value="Unassembled WGS sequence"/>
</dbReference>
<evidence type="ECO:0000256" key="5">
    <source>
        <dbReference type="ARBA" id="ARBA00022741"/>
    </source>
</evidence>
<dbReference type="Pfam" id="PF00664">
    <property type="entry name" value="ABC_membrane"/>
    <property type="match status" value="1"/>
</dbReference>
<keyword evidence="4 9" id="KW-0812">Transmembrane</keyword>
<proteinExistence type="predicted"/>
<dbReference type="AlphaFoldDB" id="A0A1N6G1P9"/>
<name>A0A1N6G1P9_9RHOB</name>
<evidence type="ECO:0000256" key="1">
    <source>
        <dbReference type="ARBA" id="ARBA00004651"/>
    </source>
</evidence>
<evidence type="ECO:0000256" key="2">
    <source>
        <dbReference type="ARBA" id="ARBA00022448"/>
    </source>
</evidence>
<gene>
    <name evidence="12" type="ORF">SAMN05444002_2132</name>
</gene>
<organism evidence="12 13">
    <name type="scientific">Vannielia litorea</name>
    <dbReference type="NCBI Taxonomy" id="1217970"/>
    <lineage>
        <taxon>Bacteria</taxon>
        <taxon>Pseudomonadati</taxon>
        <taxon>Pseudomonadota</taxon>
        <taxon>Alphaproteobacteria</taxon>
        <taxon>Rhodobacterales</taxon>
        <taxon>Paracoccaceae</taxon>
        <taxon>Vannielia</taxon>
    </lineage>
</organism>
<evidence type="ECO:0000256" key="7">
    <source>
        <dbReference type="ARBA" id="ARBA00022989"/>
    </source>
</evidence>
<dbReference type="FunFam" id="3.40.50.300:FF:000299">
    <property type="entry name" value="ABC transporter ATP-binding protein/permease"/>
    <property type="match status" value="1"/>
</dbReference>
<keyword evidence="6 12" id="KW-0067">ATP-binding</keyword>
<keyword evidence="3" id="KW-1003">Cell membrane</keyword>